<dbReference type="InterPro" id="IPR009060">
    <property type="entry name" value="UBA-like_sf"/>
</dbReference>
<dbReference type="Gene3D" id="1.10.220.150">
    <property type="entry name" value="Arf GTPase activating protein"/>
    <property type="match status" value="1"/>
</dbReference>
<feature type="region of interest" description="Disordered" evidence="2">
    <location>
        <begin position="137"/>
        <end position="157"/>
    </location>
</feature>
<dbReference type="SUPFAM" id="SSF46934">
    <property type="entry name" value="UBA-like"/>
    <property type="match status" value="1"/>
</dbReference>
<keyword evidence="1" id="KW-0863">Zinc-finger</keyword>
<dbReference type="Pfam" id="PF01412">
    <property type="entry name" value="ArfGap"/>
    <property type="match status" value="1"/>
</dbReference>
<evidence type="ECO:0000256" key="2">
    <source>
        <dbReference type="SAM" id="MobiDB-lite"/>
    </source>
</evidence>
<dbReference type="InterPro" id="IPR051718">
    <property type="entry name" value="ARF_GTPase-activating"/>
</dbReference>
<dbReference type="Gene3D" id="1.10.8.10">
    <property type="entry name" value="DNA helicase RuvA subunit, C-terminal domain"/>
    <property type="match status" value="1"/>
</dbReference>
<evidence type="ECO:0000313" key="5">
    <source>
        <dbReference type="EMBL" id="RKP28972.1"/>
    </source>
</evidence>
<keyword evidence="6" id="KW-1185">Reference proteome</keyword>
<dbReference type="GO" id="GO:0005737">
    <property type="term" value="C:cytoplasm"/>
    <property type="evidence" value="ECO:0007669"/>
    <property type="project" value="TreeGrafter"/>
</dbReference>
<accession>A0A4P9Z9K0</accession>
<reference evidence="6" key="1">
    <citation type="journal article" date="2018" name="Nat. Microbiol.">
        <title>Leveraging single-cell genomics to expand the fungal tree of life.</title>
        <authorList>
            <person name="Ahrendt S.R."/>
            <person name="Quandt C.A."/>
            <person name="Ciobanu D."/>
            <person name="Clum A."/>
            <person name="Salamov A."/>
            <person name="Andreopoulos B."/>
            <person name="Cheng J.F."/>
            <person name="Woyke T."/>
            <person name="Pelin A."/>
            <person name="Henrissat B."/>
            <person name="Reynolds N.K."/>
            <person name="Benny G.L."/>
            <person name="Smith M.E."/>
            <person name="James T.Y."/>
            <person name="Grigoriev I.V."/>
        </authorList>
    </citation>
    <scope>NUCLEOTIDE SEQUENCE [LARGE SCALE GENOMIC DNA]</scope>
    <source>
        <strain evidence="6">Baker2002</strain>
    </source>
</reference>
<dbReference type="AlphaFoldDB" id="A0A4P9Z9K0"/>
<dbReference type="SUPFAM" id="SSF57863">
    <property type="entry name" value="ArfGap/RecO-like zinc finger"/>
    <property type="match status" value="1"/>
</dbReference>
<keyword evidence="1" id="KW-0862">Zinc</keyword>
<dbReference type="InterPro" id="IPR015940">
    <property type="entry name" value="UBA"/>
</dbReference>
<keyword evidence="1" id="KW-0479">Metal-binding</keyword>
<dbReference type="PRINTS" id="PR00405">
    <property type="entry name" value="REVINTRACTNG"/>
</dbReference>
<dbReference type="PANTHER" id="PTHR45705:SF9">
    <property type="entry name" value="PROTEIN GTS1"/>
    <property type="match status" value="1"/>
</dbReference>
<dbReference type="InterPro" id="IPR001164">
    <property type="entry name" value="ArfGAP_dom"/>
</dbReference>
<dbReference type="OrthoDB" id="10266696at2759"/>
<dbReference type="InterPro" id="IPR037278">
    <property type="entry name" value="ARFGAP/RecO"/>
</dbReference>
<feature type="compositionally biased region" description="Low complexity" evidence="2">
    <location>
        <begin position="139"/>
        <end position="155"/>
    </location>
</feature>
<proteinExistence type="predicted"/>
<evidence type="ECO:0000259" key="3">
    <source>
        <dbReference type="PROSITE" id="PS50030"/>
    </source>
</evidence>
<dbReference type="EMBL" id="ML004527">
    <property type="protein sequence ID" value="RKP28972.1"/>
    <property type="molecule type" value="Genomic_DNA"/>
</dbReference>
<dbReference type="GO" id="GO:0005096">
    <property type="term" value="F:GTPase activator activity"/>
    <property type="evidence" value="ECO:0007669"/>
    <property type="project" value="InterPro"/>
</dbReference>
<dbReference type="InterPro" id="IPR038508">
    <property type="entry name" value="ArfGAP_dom_sf"/>
</dbReference>
<dbReference type="PROSITE" id="PS50030">
    <property type="entry name" value="UBA"/>
    <property type="match status" value="1"/>
</dbReference>
<feature type="domain" description="UBA" evidence="3">
    <location>
        <begin position="171"/>
        <end position="214"/>
    </location>
</feature>
<evidence type="ECO:0000259" key="4">
    <source>
        <dbReference type="PROSITE" id="PS50115"/>
    </source>
</evidence>
<dbReference type="PROSITE" id="PS50115">
    <property type="entry name" value="ARFGAP"/>
    <property type="match status" value="1"/>
</dbReference>
<dbReference type="Proteomes" id="UP000268321">
    <property type="component" value="Unassembled WGS sequence"/>
</dbReference>
<evidence type="ECO:0000256" key="1">
    <source>
        <dbReference type="PROSITE-ProRule" id="PRU00288"/>
    </source>
</evidence>
<name>A0A4P9Z9K0_9ASCO</name>
<sequence length="405" mass="45005">MSKKHSKQTQKQLCEIINSPSNLNRCGECDAEYPTWASWNLGLLLCGRCANSHKKVLFEGDLRGEPLSYVKSLTLEVWTDAQIERLRSIGNRAARQKWNPKRVPFPLEDDNDTEVDTFICDKYILGKFRHDFDDGYGSGSSSGRARPSRSRSWSRATPLPRLSHRKLTTHELSQYASQARDILSCGFTDRDAVVESLILSKGNIDEALYILAYDAQVNPSLAEHPSYLPQRPLASASALLSDSAGTAGTAAASAPRSADWWSAQATGTASAATTVSTGPAASAPLQPQIYQYTDPVMGLASYVYSNGQHYLNSSNQQHQTLMLANQQDLARQQTNQNILSLYNRPQLQQQQQQEQYSMALGQPNMQMAQPMVPMVQQMTYIQTYPGQVYPAYTQPQPYGAQQPWG</sequence>
<gene>
    <name evidence="5" type="ORF">METBISCDRAFT_19788</name>
</gene>
<dbReference type="SMART" id="SM00105">
    <property type="entry name" value="ArfGap"/>
    <property type="match status" value="1"/>
</dbReference>
<organism evidence="5 6">
    <name type="scientific">Metschnikowia bicuspidata</name>
    <dbReference type="NCBI Taxonomy" id="27322"/>
    <lineage>
        <taxon>Eukaryota</taxon>
        <taxon>Fungi</taxon>
        <taxon>Dikarya</taxon>
        <taxon>Ascomycota</taxon>
        <taxon>Saccharomycotina</taxon>
        <taxon>Pichiomycetes</taxon>
        <taxon>Metschnikowiaceae</taxon>
        <taxon>Metschnikowia</taxon>
    </lineage>
</organism>
<feature type="domain" description="Arf-GAP" evidence="4">
    <location>
        <begin position="11"/>
        <end position="123"/>
    </location>
</feature>
<dbReference type="GO" id="GO:0008270">
    <property type="term" value="F:zinc ion binding"/>
    <property type="evidence" value="ECO:0007669"/>
    <property type="project" value="UniProtKB-KW"/>
</dbReference>
<dbReference type="PANTHER" id="PTHR45705">
    <property type="entry name" value="FI20236P1"/>
    <property type="match status" value="1"/>
</dbReference>
<evidence type="ECO:0000313" key="6">
    <source>
        <dbReference type="Proteomes" id="UP000268321"/>
    </source>
</evidence>
<protein>
    <submittedName>
        <fullName evidence="5">Arf GTPase activating protein</fullName>
    </submittedName>
</protein>